<proteinExistence type="predicted"/>
<dbReference type="Proteomes" id="UP001595191">
    <property type="component" value="Unassembled WGS sequence"/>
</dbReference>
<gene>
    <name evidence="1" type="ORF">ACEZ3G_00680</name>
</gene>
<keyword evidence="2" id="KW-1185">Reference proteome</keyword>
<comment type="caution">
    <text evidence="1">The sequence shown here is derived from an EMBL/GenBank/DDBJ whole genome shotgun (WGS) entry which is preliminary data.</text>
</comment>
<accession>A0ACC7LF68</accession>
<name>A0ACC7LF68_9FLAO</name>
<organism evidence="1 2">
    <name type="scientific">Meishania litoralis</name>
    <dbReference type="NCBI Taxonomy" id="3434685"/>
    <lineage>
        <taxon>Bacteria</taxon>
        <taxon>Pseudomonadati</taxon>
        <taxon>Bacteroidota</taxon>
        <taxon>Flavobacteriia</taxon>
        <taxon>Flavobacteriales</taxon>
        <taxon>Flavobacteriaceae</taxon>
        <taxon>Meishania</taxon>
    </lineage>
</organism>
<sequence length="902" mass="99629">MKKKIVNTLLFGMLCPALLLGQGETDNWYFGNGAGITFNDDGSVTPLTDGRISTLEGCATISDPLGGLLFYTDGITVYNRNHQIMENGQGLNGDPSSTQSALIVPRPDHPNLYYIFTVDTSVFEGDPDFGLNYSVVDISADNGRGSVIEKNRRLLQDCSEKVTAVLKDCSDRSIWVITLASENGTDHILNTYHAFEVNANGVITTSVKSTFTDLAIEDPRGYLKLSPDGSKLVSANANFGLYMYDFDATTGILTDQERITTSSANKNPYGVEFSPNGQYLYIHSSNDILGPSGHASTLSQYDLRAGDVSASEVVLDSRSLYRGALQLGDNGKIYRTLPQNYLNGSSFLGVIENPNEKGLGANYVHNAISLSGRTATQGLPPFIQSFFNKIDLIVNADGSTSNSMAICESEGFILQTDEIANASYNWEKDGVPLSTTSSNFLEIRNATDDDSGRYRLVITSPELSCPIIGESSIEIVPMPTTPNLILEQCDVYQDSEDGLALLNLRQVEAENDFEYQYFLTVEDRINGAPIDDPLHFLNTVPFEQTIYYRAVNDLGCENMGELQLRINPVVFGENEQTTFYSCDEDPYDTMRIGIFDLYEIGQANYPNNEVNFYESLEDVSLERNELPLTYATETNVVYARIENANQCQDVIEISLVVNAAPFFSMSDSYLLCTNDPDLTISAPEGFDSYTFSRIEGDTEEVISTNRTTPILETGEYVIEAGYEYSTNGETTLCTNRVKFKVLPSNNAIIDNVLISDISSNNTVQIEVAGDGAYEFSIDGDKYQDSNFFENIPPGFITIYIRDKNGCGITEELISVVGYPKFFTPNNDGFNDNWQLIGVDGRFRSGASIAIFDRFGKQVAEIDAGSKGWDGTFNSRILPASDYWFKAILENGKEFKGHFTLKR</sequence>
<protein>
    <submittedName>
        <fullName evidence="1">T9SS type B sorting domain-containing protein</fullName>
    </submittedName>
</protein>
<reference evidence="1" key="1">
    <citation type="submission" date="2024-09" db="EMBL/GenBank/DDBJ databases">
        <authorList>
            <person name="Liu J."/>
        </authorList>
    </citation>
    <scope>NUCLEOTIDE SEQUENCE</scope>
    <source>
        <strain evidence="1">NBU2967</strain>
    </source>
</reference>
<evidence type="ECO:0000313" key="1">
    <source>
        <dbReference type="EMBL" id="MFH6601973.1"/>
    </source>
</evidence>
<evidence type="ECO:0000313" key="2">
    <source>
        <dbReference type="Proteomes" id="UP001595191"/>
    </source>
</evidence>
<dbReference type="EMBL" id="JBHFPV010000001">
    <property type="protein sequence ID" value="MFH6601973.1"/>
    <property type="molecule type" value="Genomic_DNA"/>
</dbReference>